<dbReference type="Proteomes" id="UP001383192">
    <property type="component" value="Unassembled WGS sequence"/>
</dbReference>
<dbReference type="AlphaFoldDB" id="A0AAW0CQG4"/>
<dbReference type="SUPFAM" id="SSF53720">
    <property type="entry name" value="ALDH-like"/>
    <property type="match status" value="1"/>
</dbReference>
<evidence type="ECO:0000259" key="2">
    <source>
        <dbReference type="Pfam" id="PF00171"/>
    </source>
</evidence>
<dbReference type="PANTHER" id="PTHR43353">
    <property type="entry name" value="SUCCINATE-SEMIALDEHYDE DEHYDROGENASE, MITOCHONDRIAL"/>
    <property type="match status" value="1"/>
</dbReference>
<dbReference type="InterPro" id="IPR016161">
    <property type="entry name" value="Ald_DH/histidinol_DH"/>
</dbReference>
<evidence type="ECO:0000256" key="1">
    <source>
        <dbReference type="ARBA" id="ARBA00023002"/>
    </source>
</evidence>
<comment type="caution">
    <text evidence="3">The sequence shown here is derived from an EMBL/GenBank/DDBJ whole genome shotgun (WGS) entry which is preliminary data.</text>
</comment>
<evidence type="ECO:0000313" key="4">
    <source>
        <dbReference type="Proteomes" id="UP001383192"/>
    </source>
</evidence>
<dbReference type="GO" id="GO:0005737">
    <property type="term" value="C:cytoplasm"/>
    <property type="evidence" value="ECO:0007669"/>
    <property type="project" value="TreeGrafter"/>
</dbReference>
<dbReference type="InterPro" id="IPR015590">
    <property type="entry name" value="Aldehyde_DH_dom"/>
</dbReference>
<keyword evidence="1" id="KW-0560">Oxidoreductase</keyword>
<dbReference type="EMBL" id="JAYKXP010000035">
    <property type="protein sequence ID" value="KAK7040950.1"/>
    <property type="molecule type" value="Genomic_DNA"/>
</dbReference>
<dbReference type="InterPro" id="IPR016163">
    <property type="entry name" value="Ald_DH_C"/>
</dbReference>
<name>A0AAW0CQG4_9AGAR</name>
<dbReference type="PANTHER" id="PTHR43353:SF11">
    <property type="entry name" value="SUCCINATE SEMIALDEHYDE DEHYDROGENASE (EUROFUNG)"/>
    <property type="match status" value="1"/>
</dbReference>
<organism evidence="3 4">
    <name type="scientific">Paramarasmius palmivorus</name>
    <dbReference type="NCBI Taxonomy" id="297713"/>
    <lineage>
        <taxon>Eukaryota</taxon>
        <taxon>Fungi</taxon>
        <taxon>Dikarya</taxon>
        <taxon>Basidiomycota</taxon>
        <taxon>Agaricomycotina</taxon>
        <taxon>Agaricomycetes</taxon>
        <taxon>Agaricomycetidae</taxon>
        <taxon>Agaricales</taxon>
        <taxon>Marasmiineae</taxon>
        <taxon>Marasmiaceae</taxon>
        <taxon>Paramarasmius</taxon>
    </lineage>
</organism>
<dbReference type="GO" id="GO:0004777">
    <property type="term" value="F:succinate-semialdehyde dehydrogenase (NAD+) activity"/>
    <property type="evidence" value="ECO:0007669"/>
    <property type="project" value="TreeGrafter"/>
</dbReference>
<feature type="domain" description="Aldehyde dehydrogenase" evidence="2">
    <location>
        <begin position="3"/>
        <end position="134"/>
    </location>
</feature>
<reference evidence="3 4" key="1">
    <citation type="submission" date="2024-01" db="EMBL/GenBank/DDBJ databases">
        <title>A draft genome for a cacao thread blight-causing isolate of Paramarasmius palmivorus.</title>
        <authorList>
            <person name="Baruah I.K."/>
            <person name="Bukari Y."/>
            <person name="Amoako-Attah I."/>
            <person name="Meinhardt L.W."/>
            <person name="Bailey B.A."/>
            <person name="Cohen S.P."/>
        </authorList>
    </citation>
    <scope>NUCLEOTIDE SEQUENCE [LARGE SCALE GENOMIC DNA]</scope>
    <source>
        <strain evidence="3 4">GH-12</strain>
    </source>
</reference>
<accession>A0AAW0CQG4</accession>
<protein>
    <recommendedName>
        <fullName evidence="2">Aldehyde dehydrogenase domain-containing protein</fullName>
    </recommendedName>
</protein>
<dbReference type="Gene3D" id="3.40.309.10">
    <property type="entry name" value="Aldehyde Dehydrogenase, Chain A, domain 2"/>
    <property type="match status" value="1"/>
</dbReference>
<keyword evidence="4" id="KW-1185">Reference proteome</keyword>
<sequence length="139" mass="14887">MAASAPFIVFDDCNLDEAVSAAIICKFRGSGQTCICANRIYVQEGVYTEFTSRLAEKVAGFQVGNGLDSDTTHGPLIHTCAVQKVIRHIEDAVSKGASILVASKHIGDPNTSFFAPTVLFNVSPTALLHTEETFVRSLP</sequence>
<dbReference type="InterPro" id="IPR050740">
    <property type="entry name" value="Aldehyde_DH_Superfamily"/>
</dbReference>
<proteinExistence type="predicted"/>
<gene>
    <name evidence="3" type="ORF">VNI00_009546</name>
</gene>
<dbReference type="GO" id="GO:0009450">
    <property type="term" value="P:gamma-aminobutyric acid catabolic process"/>
    <property type="evidence" value="ECO:0007669"/>
    <property type="project" value="TreeGrafter"/>
</dbReference>
<dbReference type="Pfam" id="PF00171">
    <property type="entry name" value="Aldedh"/>
    <property type="match status" value="1"/>
</dbReference>
<evidence type="ECO:0000313" key="3">
    <source>
        <dbReference type="EMBL" id="KAK7040950.1"/>
    </source>
</evidence>